<feature type="non-terminal residue" evidence="2">
    <location>
        <position position="112"/>
    </location>
</feature>
<feature type="region of interest" description="Disordered" evidence="1">
    <location>
        <begin position="91"/>
        <end position="112"/>
    </location>
</feature>
<evidence type="ECO:0000313" key="2">
    <source>
        <dbReference type="EMBL" id="TBU63520.1"/>
    </source>
</evidence>
<name>A0A4Q9Q8J1_9APHY</name>
<dbReference type="Proteomes" id="UP000292082">
    <property type="component" value="Unassembled WGS sequence"/>
</dbReference>
<gene>
    <name evidence="2" type="ORF">BD310DRAFT_790794</name>
</gene>
<proteinExistence type="predicted"/>
<evidence type="ECO:0000313" key="3">
    <source>
        <dbReference type="Proteomes" id="UP000292082"/>
    </source>
</evidence>
<organism evidence="2 3">
    <name type="scientific">Dichomitus squalens</name>
    <dbReference type="NCBI Taxonomy" id="114155"/>
    <lineage>
        <taxon>Eukaryota</taxon>
        <taxon>Fungi</taxon>
        <taxon>Dikarya</taxon>
        <taxon>Basidiomycota</taxon>
        <taxon>Agaricomycotina</taxon>
        <taxon>Agaricomycetes</taxon>
        <taxon>Polyporales</taxon>
        <taxon>Polyporaceae</taxon>
        <taxon>Dichomitus</taxon>
    </lineage>
</organism>
<protein>
    <submittedName>
        <fullName evidence="2">Uncharacterized protein</fullName>
    </submittedName>
</protein>
<dbReference type="STRING" id="114155.A0A4Q9Q8J1"/>
<dbReference type="AlphaFoldDB" id="A0A4Q9Q8J1"/>
<reference evidence="2 3" key="1">
    <citation type="submission" date="2019-01" db="EMBL/GenBank/DDBJ databases">
        <title>Draft genome sequences of three monokaryotic isolates of the white-rot basidiomycete fungus Dichomitus squalens.</title>
        <authorList>
            <consortium name="DOE Joint Genome Institute"/>
            <person name="Lopez S.C."/>
            <person name="Andreopoulos B."/>
            <person name="Pangilinan J."/>
            <person name="Lipzen A."/>
            <person name="Riley R."/>
            <person name="Ahrendt S."/>
            <person name="Ng V."/>
            <person name="Barry K."/>
            <person name="Daum C."/>
            <person name="Grigoriev I.V."/>
            <person name="Hilden K.S."/>
            <person name="Makela M.R."/>
            <person name="de Vries R.P."/>
        </authorList>
    </citation>
    <scope>NUCLEOTIDE SEQUENCE [LARGE SCALE GENOMIC DNA]</scope>
    <source>
        <strain evidence="2 3">CBS 464.89</strain>
    </source>
</reference>
<keyword evidence="3" id="KW-1185">Reference proteome</keyword>
<evidence type="ECO:0000256" key="1">
    <source>
        <dbReference type="SAM" id="MobiDB-lite"/>
    </source>
</evidence>
<feature type="non-terminal residue" evidence="2">
    <location>
        <position position="1"/>
    </location>
</feature>
<sequence length="112" mass="12552">SSLTSTTTRTILSGFLPVPLGNWIRDLPNLLGEPSTRGHTRNISVASVQGHHLSSILHTCRLFCSELYRRWEGYSTSHRISRNLSRTRSFSPAFEHKHESPITLPPVSNGET</sequence>
<accession>A0A4Q9Q8J1</accession>
<dbReference type="EMBL" id="ML145089">
    <property type="protein sequence ID" value="TBU63520.1"/>
    <property type="molecule type" value="Genomic_DNA"/>
</dbReference>